<dbReference type="InterPro" id="IPR001048">
    <property type="entry name" value="Asp/Glu/Uridylate_kinase"/>
</dbReference>
<dbReference type="InterPro" id="IPR001057">
    <property type="entry name" value="Glu/AcGlu_kinase"/>
</dbReference>
<dbReference type="PIRSF" id="PIRSF000729">
    <property type="entry name" value="GK"/>
    <property type="match status" value="1"/>
</dbReference>
<evidence type="ECO:0000256" key="4">
    <source>
        <dbReference type="ARBA" id="ARBA00022679"/>
    </source>
</evidence>
<dbReference type="PROSITE" id="PS50890">
    <property type="entry name" value="PUA"/>
    <property type="match status" value="1"/>
</dbReference>
<evidence type="ECO:0000256" key="7">
    <source>
        <dbReference type="ARBA" id="ARBA00022840"/>
    </source>
</evidence>
<evidence type="ECO:0000313" key="10">
    <source>
        <dbReference type="Proteomes" id="UP000612746"/>
    </source>
</evidence>
<dbReference type="NCBIfam" id="TIGR01027">
    <property type="entry name" value="proB"/>
    <property type="match status" value="1"/>
</dbReference>
<dbReference type="SMART" id="SM00359">
    <property type="entry name" value="PUA"/>
    <property type="match status" value="1"/>
</dbReference>
<dbReference type="CDD" id="cd21157">
    <property type="entry name" value="PUA_G5K"/>
    <property type="match status" value="1"/>
</dbReference>
<evidence type="ECO:0000256" key="6">
    <source>
        <dbReference type="ARBA" id="ARBA00022777"/>
    </source>
</evidence>
<dbReference type="InterPro" id="IPR041739">
    <property type="entry name" value="G5K_ProB"/>
</dbReference>
<keyword evidence="5" id="KW-0547">Nucleotide-binding</keyword>
<dbReference type="Proteomes" id="UP000612746">
    <property type="component" value="Unassembled WGS sequence"/>
</dbReference>
<dbReference type="Pfam" id="PF01472">
    <property type="entry name" value="PUA"/>
    <property type="match status" value="1"/>
</dbReference>
<keyword evidence="10" id="KW-1185">Reference proteome</keyword>
<dbReference type="Pfam" id="PF00696">
    <property type="entry name" value="AA_kinase"/>
    <property type="match status" value="1"/>
</dbReference>
<dbReference type="InterPro" id="IPR036974">
    <property type="entry name" value="PUA_sf"/>
</dbReference>
<dbReference type="PRINTS" id="PR00474">
    <property type="entry name" value="GLU5KINASE"/>
</dbReference>
<dbReference type="GO" id="GO:0005524">
    <property type="term" value="F:ATP binding"/>
    <property type="evidence" value="ECO:0007669"/>
    <property type="project" value="UniProtKB-KW"/>
</dbReference>
<sequence>MLDQPTMIHKNYLNRARPSTDSLTIVIKIGTSSICDEKTHFPLLSNLSMIVETILQLKARGHRVVLVTSAAVGTGLRRLNIDVKPKKLAAIQAIAAVGQGRLMSLYDDLFGQFNQPIAQILLTKNDLADRSQYLNAVNCFEELLDMGVVPVVNENDTICSSEIRFGDNDTLSAIAAGMVKADYLFLMTDVDCLYTDNPRTNPLAKPVWQCDDIQALREQIVVSAPGTSLGTGGMVTKLIAAELATAAGVTTVIARGSTPQNILKILSDTDQNDLPLHTRFTAKDNPLVDRKWWILHGLKSIGKIYVDHGAYRALVAKQRSSLFAAGIVKVEGDFVAQQSAMILYERKDATGAIIEVAEIGKGLVNYSCTEIGRIMGCKSADIPEILGYIESDCIVNRENLVITALRE</sequence>
<gene>
    <name evidence="9" type="ORF">INT44_000959</name>
</gene>
<keyword evidence="3" id="KW-0641">Proline biosynthesis</keyword>
<name>A0A8H7Q8Z2_9FUNG</name>
<dbReference type="PANTHER" id="PTHR43654:SF3">
    <property type="entry name" value="GLUTAMATE 5-KINASE"/>
    <property type="match status" value="1"/>
</dbReference>
<keyword evidence="6" id="KW-0418">Kinase</keyword>
<evidence type="ECO:0000259" key="8">
    <source>
        <dbReference type="SMART" id="SM00359"/>
    </source>
</evidence>
<dbReference type="OrthoDB" id="409889at2759"/>
<evidence type="ECO:0000256" key="1">
    <source>
        <dbReference type="ARBA" id="ARBA00022490"/>
    </source>
</evidence>
<dbReference type="Gene3D" id="2.30.130.10">
    <property type="entry name" value="PUA domain"/>
    <property type="match status" value="1"/>
</dbReference>
<keyword evidence="2" id="KW-0028">Amino-acid biosynthesis</keyword>
<protein>
    <recommendedName>
        <fullName evidence="8">PUA domain-containing protein</fullName>
    </recommendedName>
</protein>
<dbReference type="InterPro" id="IPR015947">
    <property type="entry name" value="PUA-like_sf"/>
</dbReference>
<keyword evidence="7" id="KW-0067">ATP-binding</keyword>
<organism evidence="9 10">
    <name type="scientific">Umbelopsis vinacea</name>
    <dbReference type="NCBI Taxonomy" id="44442"/>
    <lineage>
        <taxon>Eukaryota</taxon>
        <taxon>Fungi</taxon>
        <taxon>Fungi incertae sedis</taxon>
        <taxon>Mucoromycota</taxon>
        <taxon>Mucoromycotina</taxon>
        <taxon>Umbelopsidomycetes</taxon>
        <taxon>Umbelopsidales</taxon>
        <taxon>Umbelopsidaceae</taxon>
        <taxon>Umbelopsis</taxon>
    </lineage>
</organism>
<dbReference type="AlphaFoldDB" id="A0A8H7Q8Z2"/>
<evidence type="ECO:0000256" key="2">
    <source>
        <dbReference type="ARBA" id="ARBA00022605"/>
    </source>
</evidence>
<dbReference type="InterPro" id="IPR005715">
    <property type="entry name" value="Glu_5kinase/COase_Synthase"/>
</dbReference>
<comment type="caution">
    <text evidence="9">The sequence shown here is derived from an EMBL/GenBank/DDBJ whole genome shotgun (WGS) entry which is preliminary data.</text>
</comment>
<dbReference type="SUPFAM" id="SSF88697">
    <property type="entry name" value="PUA domain-like"/>
    <property type="match status" value="1"/>
</dbReference>
<dbReference type="InterPro" id="IPR002478">
    <property type="entry name" value="PUA"/>
</dbReference>
<dbReference type="Gene3D" id="3.40.1160.10">
    <property type="entry name" value="Acetylglutamate kinase-like"/>
    <property type="match status" value="2"/>
</dbReference>
<dbReference type="GO" id="GO:0003723">
    <property type="term" value="F:RNA binding"/>
    <property type="evidence" value="ECO:0007669"/>
    <property type="project" value="InterPro"/>
</dbReference>
<evidence type="ECO:0000256" key="3">
    <source>
        <dbReference type="ARBA" id="ARBA00022650"/>
    </source>
</evidence>
<dbReference type="InterPro" id="IPR011529">
    <property type="entry name" value="Glu_5kinase"/>
</dbReference>
<dbReference type="EMBL" id="JAEPRA010000002">
    <property type="protein sequence ID" value="KAG2188207.1"/>
    <property type="molecule type" value="Genomic_DNA"/>
</dbReference>
<dbReference type="CDD" id="cd04242">
    <property type="entry name" value="AAK_G5K_ProB"/>
    <property type="match status" value="1"/>
</dbReference>
<evidence type="ECO:0000313" key="9">
    <source>
        <dbReference type="EMBL" id="KAG2188207.1"/>
    </source>
</evidence>
<dbReference type="HAMAP" id="MF_00456">
    <property type="entry name" value="ProB"/>
    <property type="match status" value="1"/>
</dbReference>
<reference evidence="9" key="1">
    <citation type="submission" date="2020-12" db="EMBL/GenBank/DDBJ databases">
        <title>Metabolic potential, ecology and presence of endohyphal bacteria is reflected in genomic diversity of Mucoromycotina.</title>
        <authorList>
            <person name="Muszewska A."/>
            <person name="Okrasinska A."/>
            <person name="Steczkiewicz K."/>
            <person name="Drgas O."/>
            <person name="Orlowska M."/>
            <person name="Perlinska-Lenart U."/>
            <person name="Aleksandrzak-Piekarczyk T."/>
            <person name="Szatraj K."/>
            <person name="Zielenkiewicz U."/>
            <person name="Pilsyk S."/>
            <person name="Malc E."/>
            <person name="Mieczkowski P."/>
            <person name="Kruszewska J.S."/>
            <person name="Biernat P."/>
            <person name="Pawlowska J."/>
        </authorList>
    </citation>
    <scope>NUCLEOTIDE SEQUENCE</scope>
    <source>
        <strain evidence="9">WA0000051536</strain>
    </source>
</reference>
<accession>A0A8H7Q8Z2</accession>
<dbReference type="PROSITE" id="PS00902">
    <property type="entry name" value="GLUTAMATE_5_KINASE"/>
    <property type="match status" value="1"/>
</dbReference>
<proteinExistence type="inferred from homology"/>
<feature type="domain" description="PUA" evidence="8">
    <location>
        <begin position="302"/>
        <end position="395"/>
    </location>
</feature>
<dbReference type="FunFam" id="3.40.1160.10:FF:000018">
    <property type="entry name" value="Glutamate 5-kinase"/>
    <property type="match status" value="1"/>
</dbReference>
<dbReference type="GO" id="GO:0004349">
    <property type="term" value="F:glutamate 5-kinase activity"/>
    <property type="evidence" value="ECO:0007669"/>
    <property type="project" value="InterPro"/>
</dbReference>
<keyword evidence="4" id="KW-0808">Transferase</keyword>
<dbReference type="PANTHER" id="PTHR43654">
    <property type="entry name" value="GLUTAMATE 5-KINASE"/>
    <property type="match status" value="1"/>
</dbReference>
<feature type="non-terminal residue" evidence="9">
    <location>
        <position position="1"/>
    </location>
</feature>
<dbReference type="InterPro" id="IPR019797">
    <property type="entry name" value="Glutamate_5-kinase_CS"/>
</dbReference>
<dbReference type="InterPro" id="IPR036393">
    <property type="entry name" value="AceGlu_kinase-like_sf"/>
</dbReference>
<dbReference type="GO" id="GO:0005829">
    <property type="term" value="C:cytosol"/>
    <property type="evidence" value="ECO:0007669"/>
    <property type="project" value="TreeGrafter"/>
</dbReference>
<keyword evidence="1" id="KW-0963">Cytoplasm</keyword>
<dbReference type="GO" id="GO:1901607">
    <property type="term" value="P:alpha-amino acid biosynthetic process"/>
    <property type="evidence" value="ECO:0007669"/>
    <property type="project" value="UniProtKB-ARBA"/>
</dbReference>
<evidence type="ECO:0000256" key="5">
    <source>
        <dbReference type="ARBA" id="ARBA00022741"/>
    </source>
</evidence>
<dbReference type="SUPFAM" id="SSF53633">
    <property type="entry name" value="Carbamate kinase-like"/>
    <property type="match status" value="1"/>
</dbReference>